<dbReference type="PANTHER" id="PTHR47706:SF9">
    <property type="entry name" value="NMRA-LIKE DOMAIN-CONTAINING PROTEIN-RELATED"/>
    <property type="match status" value="1"/>
</dbReference>
<reference evidence="4" key="1">
    <citation type="submission" date="2021-05" db="EMBL/GenBank/DDBJ databases">
        <authorList>
            <person name="Stam R."/>
        </authorList>
    </citation>
    <scope>NUCLEOTIDE SEQUENCE</scope>
    <source>
        <strain evidence="4">CS162</strain>
    </source>
</reference>
<keyword evidence="5" id="KW-1185">Reference proteome</keyword>
<gene>
    <name evidence="4" type="ORF">ALTATR162_LOCUS11577</name>
</gene>
<protein>
    <recommendedName>
        <fullName evidence="3">NmrA-like domain-containing protein</fullName>
    </recommendedName>
</protein>
<organism evidence="4 5">
    <name type="scientific">Alternaria atra</name>
    <dbReference type="NCBI Taxonomy" id="119953"/>
    <lineage>
        <taxon>Eukaryota</taxon>
        <taxon>Fungi</taxon>
        <taxon>Dikarya</taxon>
        <taxon>Ascomycota</taxon>
        <taxon>Pezizomycotina</taxon>
        <taxon>Dothideomycetes</taxon>
        <taxon>Pleosporomycetidae</taxon>
        <taxon>Pleosporales</taxon>
        <taxon>Pleosporineae</taxon>
        <taxon>Pleosporaceae</taxon>
        <taxon>Alternaria</taxon>
        <taxon>Alternaria sect. Ulocladioides</taxon>
    </lineage>
</organism>
<dbReference type="GeneID" id="67011864"/>
<dbReference type="InterPro" id="IPR008030">
    <property type="entry name" value="NmrA-like"/>
</dbReference>
<evidence type="ECO:0000259" key="3">
    <source>
        <dbReference type="Pfam" id="PF05368"/>
    </source>
</evidence>
<evidence type="ECO:0000256" key="1">
    <source>
        <dbReference type="ARBA" id="ARBA00022857"/>
    </source>
</evidence>
<dbReference type="AlphaFoldDB" id="A0A8J2IBW2"/>
<dbReference type="InterPro" id="IPR036291">
    <property type="entry name" value="NAD(P)-bd_dom_sf"/>
</dbReference>
<sequence>MSSHAANYGLGAPFKTVALFGANGQIGERIVYALKSSKRPGHTFKILAFIPPDTHLAKRNGVVIKTFDAKDANRSDLAKDLEGVDAVVSALNGPALEAQATIQDAAADAGVKRFYPSEFGFHQIYRKPNDPMGYIHPAWNLKAQVNERAVIHPAIRSGKMSFTMIGCGDFYNQDREKVWCPWTQSPDSINKYTIHVIGDPNAEADYTHLDDFANYLVATLLEPAKSENQYLNVVSDTISHARIAELLRKYTGKKVDLEVQDEDAMHKIWDDPSKAPKEHTESAFPVDFWYLVKGTQGKGEFVRPKSQIHNNLFEGMSVTPFEGYFKQKFGDVAKL</sequence>
<evidence type="ECO:0000256" key="2">
    <source>
        <dbReference type="ARBA" id="ARBA00023002"/>
    </source>
</evidence>
<dbReference type="GO" id="GO:0016491">
    <property type="term" value="F:oxidoreductase activity"/>
    <property type="evidence" value="ECO:0007669"/>
    <property type="project" value="UniProtKB-KW"/>
</dbReference>
<dbReference type="PANTHER" id="PTHR47706">
    <property type="entry name" value="NMRA-LIKE FAMILY PROTEIN"/>
    <property type="match status" value="1"/>
</dbReference>
<accession>A0A8J2IBW2</accession>
<dbReference type="SUPFAM" id="SSF51735">
    <property type="entry name" value="NAD(P)-binding Rossmann-fold domains"/>
    <property type="match status" value="1"/>
</dbReference>
<dbReference type="Pfam" id="PF05368">
    <property type="entry name" value="NmrA"/>
    <property type="match status" value="1"/>
</dbReference>
<comment type="caution">
    <text evidence="4">The sequence shown here is derived from an EMBL/GenBank/DDBJ whole genome shotgun (WGS) entry which is preliminary data.</text>
</comment>
<keyword evidence="2" id="KW-0560">Oxidoreductase</keyword>
<feature type="domain" description="NmrA-like" evidence="3">
    <location>
        <begin position="15"/>
        <end position="271"/>
    </location>
</feature>
<dbReference type="EMBL" id="CAJRGZ010000030">
    <property type="protein sequence ID" value="CAG5186406.1"/>
    <property type="molecule type" value="Genomic_DNA"/>
</dbReference>
<evidence type="ECO:0000313" key="5">
    <source>
        <dbReference type="Proteomes" id="UP000676310"/>
    </source>
</evidence>
<dbReference type="Gene3D" id="3.40.50.720">
    <property type="entry name" value="NAD(P)-binding Rossmann-like Domain"/>
    <property type="match status" value="1"/>
</dbReference>
<dbReference type="OrthoDB" id="3682074at2759"/>
<keyword evidence="1" id="KW-0521">NADP</keyword>
<proteinExistence type="predicted"/>
<dbReference type="Proteomes" id="UP000676310">
    <property type="component" value="Unassembled WGS sequence"/>
</dbReference>
<dbReference type="InterPro" id="IPR051609">
    <property type="entry name" value="NmrA/Isoflavone_reductase-like"/>
</dbReference>
<evidence type="ECO:0000313" key="4">
    <source>
        <dbReference type="EMBL" id="CAG5186406.1"/>
    </source>
</evidence>
<dbReference type="RefSeq" id="XP_043175154.1">
    <property type="nucleotide sequence ID" value="XM_043319219.1"/>
</dbReference>
<name>A0A8J2IBW2_9PLEO</name>
<dbReference type="Gene3D" id="3.90.25.10">
    <property type="entry name" value="UDP-galactose 4-epimerase, domain 1"/>
    <property type="match status" value="1"/>
</dbReference>